<evidence type="ECO:0000259" key="2">
    <source>
        <dbReference type="Pfam" id="PF09823"/>
    </source>
</evidence>
<name>A0ABY9WFH8_9BACI</name>
<dbReference type="RefSeq" id="WP_311066570.1">
    <property type="nucleotide sequence ID" value="NZ_CP134501.1"/>
</dbReference>
<sequence length="682" mass="81451">MKLYHVAKEKDRLVIYDELQFDGSTYFTCEYNKIKKRMTQIGVCVENASRIVVKQFDIEVARLTFDEESGIWYHKEKEWMEDGFPKTTDSIFGINAGGSFDVIAYDEDGNEITKATVMITPGTMSIEEYQQMQQEVRRLFELFSYDLAQIDYNDQNCLRRVQMPLYPQQQFQELFDQFFDCFNEILKMPEQELIQVEKKINLHQVKKWTTSMIIENEIRKNGKVTALISEKTTDIKEHRMIRFMVEEFQQRIDMELTAEQKQLSSLQNELQQLEEVEKMEQSSSLSSNFRSLIEIVRSDCEKLQRRICIWREMKDKVSELLNQPLLQCEPQVIEETHLFRMHPVYSELYSIYVAYENLSPRLSETFRLFIQSIVKSPTLYEIWILLKIIEQMSQWGVNPNEFMKDVQEKYINQKTISGYKKRFRLMDRPFDILLCYDYTFDDIGYKPDFVIGFYNKKKKKWYMHTLDAKYKCYSKMPRSRKAILDDLERSGTRYLNNLFRNTPHIHLQSATLVHTDVDSLNWNIKHQTLNPSGHQHKLTHFYFTPSENKNLSIYLKRLLHECSHFENCCPKCGKEIDGIREEREPYRNKLRWKTTYICQECEEVWVANFCSSCFYNNRGLRSTTINGRIYKYPRPLYKYPTNNYNLQVKNNWDVHCPMCNKTANHLLSFSIQENILKGTIIT</sequence>
<feature type="coiled-coil region" evidence="1">
    <location>
        <begin position="249"/>
        <end position="283"/>
    </location>
</feature>
<organism evidence="3 4">
    <name type="scientific">Aeribacillus composti</name>
    <dbReference type="NCBI Taxonomy" id="1868734"/>
    <lineage>
        <taxon>Bacteria</taxon>
        <taxon>Bacillati</taxon>
        <taxon>Bacillota</taxon>
        <taxon>Bacilli</taxon>
        <taxon>Bacillales</taxon>
        <taxon>Bacillaceae</taxon>
        <taxon>Aeribacillus</taxon>
    </lineage>
</organism>
<dbReference type="InterPro" id="IPR018633">
    <property type="entry name" value="DUF2357"/>
</dbReference>
<keyword evidence="4" id="KW-1185">Reference proteome</keyword>
<dbReference type="GeneID" id="301127610"/>
<proteinExistence type="predicted"/>
<evidence type="ECO:0000256" key="1">
    <source>
        <dbReference type="SAM" id="Coils"/>
    </source>
</evidence>
<gene>
    <name evidence="3" type="ORF">RI196_16570</name>
</gene>
<accession>A0ABY9WFH8</accession>
<dbReference type="Pfam" id="PF09823">
    <property type="entry name" value="DUF2357"/>
    <property type="match status" value="1"/>
</dbReference>
<reference evidence="3 4" key="1">
    <citation type="submission" date="2023-09" db="EMBL/GenBank/DDBJ databases">
        <title>Different Types of Thermotolerant Ring-Cleaving Dioxygenases derived from Aeribacillus composti HB-1 applied for multiple aromatic hydrocarbons removal.</title>
        <authorList>
            <person name="Cao L."/>
            <person name="Li M."/>
            <person name="Ma T."/>
        </authorList>
    </citation>
    <scope>NUCLEOTIDE SEQUENCE [LARGE SCALE GENOMIC DNA]</scope>
    <source>
        <strain evidence="3 4">HB-1</strain>
    </source>
</reference>
<evidence type="ECO:0000313" key="4">
    <source>
        <dbReference type="Proteomes" id="UP001303701"/>
    </source>
</evidence>
<protein>
    <submittedName>
        <fullName evidence="3">DUF2357 domain-containing protein</fullName>
    </submittedName>
</protein>
<dbReference type="InterPro" id="IPR007505">
    <property type="entry name" value="PDDEXK_7"/>
</dbReference>
<dbReference type="EMBL" id="CP134501">
    <property type="protein sequence ID" value="WNF32822.1"/>
    <property type="molecule type" value="Genomic_DNA"/>
</dbReference>
<dbReference type="Proteomes" id="UP001303701">
    <property type="component" value="Chromosome"/>
</dbReference>
<keyword evidence="1" id="KW-0175">Coiled coil</keyword>
<evidence type="ECO:0000313" key="3">
    <source>
        <dbReference type="EMBL" id="WNF32822.1"/>
    </source>
</evidence>
<dbReference type="Pfam" id="PF04411">
    <property type="entry name" value="PDDEXK_7"/>
    <property type="match status" value="1"/>
</dbReference>
<feature type="domain" description="DUF2357" evidence="2">
    <location>
        <begin position="92"/>
        <end position="281"/>
    </location>
</feature>